<name>A0ACC2PC35_9HYME</name>
<comment type="caution">
    <text evidence="1">The sequence shown here is derived from an EMBL/GenBank/DDBJ whole genome shotgun (WGS) entry which is preliminary data.</text>
</comment>
<evidence type="ECO:0000313" key="1">
    <source>
        <dbReference type="EMBL" id="KAJ8679320.1"/>
    </source>
</evidence>
<organism evidence="1 2">
    <name type="scientific">Eretmocerus hayati</name>
    <dbReference type="NCBI Taxonomy" id="131215"/>
    <lineage>
        <taxon>Eukaryota</taxon>
        <taxon>Metazoa</taxon>
        <taxon>Ecdysozoa</taxon>
        <taxon>Arthropoda</taxon>
        <taxon>Hexapoda</taxon>
        <taxon>Insecta</taxon>
        <taxon>Pterygota</taxon>
        <taxon>Neoptera</taxon>
        <taxon>Endopterygota</taxon>
        <taxon>Hymenoptera</taxon>
        <taxon>Apocrita</taxon>
        <taxon>Proctotrupomorpha</taxon>
        <taxon>Chalcidoidea</taxon>
        <taxon>Aphelinidae</taxon>
        <taxon>Aphelininae</taxon>
        <taxon>Eretmocerus</taxon>
    </lineage>
</organism>
<dbReference type="EMBL" id="CM056742">
    <property type="protein sequence ID" value="KAJ8679320.1"/>
    <property type="molecule type" value="Genomic_DNA"/>
</dbReference>
<dbReference type="Proteomes" id="UP001239111">
    <property type="component" value="Chromosome 2"/>
</dbReference>
<protein>
    <submittedName>
        <fullName evidence="1">Uncharacterized protein</fullName>
    </submittedName>
</protein>
<proteinExistence type="predicted"/>
<accession>A0ACC2PC35</accession>
<reference evidence="1" key="1">
    <citation type="submission" date="2023-04" db="EMBL/GenBank/DDBJ databases">
        <title>A chromosome-level genome assembly of the parasitoid wasp Eretmocerus hayati.</title>
        <authorList>
            <person name="Zhong Y."/>
            <person name="Liu S."/>
            <person name="Liu Y."/>
        </authorList>
    </citation>
    <scope>NUCLEOTIDE SEQUENCE</scope>
    <source>
        <strain evidence="1">ZJU_SS_LIU_2023</strain>
    </source>
</reference>
<evidence type="ECO:0000313" key="2">
    <source>
        <dbReference type="Proteomes" id="UP001239111"/>
    </source>
</evidence>
<sequence>MAIEVTESFTVVETVTVVVDSVIITVVEITVAIVLVAVTVPVEVVRVSLKVVDELYYGRDGHNAGSSHRTSGRDRVRCIQEPMVVVSPATVIVLEALIVVAMEVTVPSEVVGSRYYSSDGGSAKSIHTRANHRGYEDQRARSSQR</sequence>
<gene>
    <name evidence="1" type="ORF">QAD02_015107</name>
</gene>
<keyword evidence="2" id="KW-1185">Reference proteome</keyword>